<evidence type="ECO:0008006" key="4">
    <source>
        <dbReference type="Google" id="ProtNLM"/>
    </source>
</evidence>
<sequence length="142" mass="14651">MAMSGGRSISIGAAVLLALTSCSAGPQPFQQADVEGYVPDQSGSAGTLIFWAGSCDEEVRVTLSAAGDRITVGAETRSAGKGNCAGTEQLTKATIRFRDQVGVKRLLDTSGSPIDALRAGDGLLSQVGTFPELTTVDVRYEP</sequence>
<comment type="caution">
    <text evidence="2">The sequence shown here is derived from an EMBL/GenBank/DDBJ whole genome shotgun (WGS) entry which is preliminary data.</text>
</comment>
<evidence type="ECO:0000313" key="3">
    <source>
        <dbReference type="Proteomes" id="UP001501237"/>
    </source>
</evidence>
<name>A0ABP6QF93_9ACTN</name>
<gene>
    <name evidence="2" type="ORF">GCM10010468_47730</name>
</gene>
<evidence type="ECO:0000256" key="1">
    <source>
        <dbReference type="SAM" id="SignalP"/>
    </source>
</evidence>
<reference evidence="3" key="1">
    <citation type="journal article" date="2019" name="Int. J. Syst. Evol. Microbiol.">
        <title>The Global Catalogue of Microorganisms (GCM) 10K type strain sequencing project: providing services to taxonomists for standard genome sequencing and annotation.</title>
        <authorList>
            <consortium name="The Broad Institute Genomics Platform"/>
            <consortium name="The Broad Institute Genome Sequencing Center for Infectious Disease"/>
            <person name="Wu L."/>
            <person name="Ma J."/>
        </authorList>
    </citation>
    <scope>NUCLEOTIDE SEQUENCE [LARGE SCALE GENOMIC DNA]</scope>
    <source>
        <strain evidence="3">JCM 9377</strain>
    </source>
</reference>
<keyword evidence="1" id="KW-0732">Signal</keyword>
<dbReference type="PROSITE" id="PS51257">
    <property type="entry name" value="PROKAR_LIPOPROTEIN"/>
    <property type="match status" value="1"/>
</dbReference>
<protein>
    <recommendedName>
        <fullName evidence="4">Lipoprotein</fullName>
    </recommendedName>
</protein>
<evidence type="ECO:0000313" key="2">
    <source>
        <dbReference type="EMBL" id="GAA3222126.1"/>
    </source>
</evidence>
<dbReference type="Proteomes" id="UP001501237">
    <property type="component" value="Unassembled WGS sequence"/>
</dbReference>
<organism evidence="2 3">
    <name type="scientific">Actinocorallia longicatena</name>
    <dbReference type="NCBI Taxonomy" id="111803"/>
    <lineage>
        <taxon>Bacteria</taxon>
        <taxon>Bacillati</taxon>
        <taxon>Actinomycetota</taxon>
        <taxon>Actinomycetes</taxon>
        <taxon>Streptosporangiales</taxon>
        <taxon>Thermomonosporaceae</taxon>
        <taxon>Actinocorallia</taxon>
    </lineage>
</organism>
<proteinExistence type="predicted"/>
<feature type="signal peptide" evidence="1">
    <location>
        <begin position="1"/>
        <end position="24"/>
    </location>
</feature>
<accession>A0ABP6QF93</accession>
<feature type="chain" id="PRO_5046101039" description="Lipoprotein" evidence="1">
    <location>
        <begin position="25"/>
        <end position="142"/>
    </location>
</feature>
<dbReference type="EMBL" id="BAAAUV010000012">
    <property type="protein sequence ID" value="GAA3222126.1"/>
    <property type="molecule type" value="Genomic_DNA"/>
</dbReference>
<keyword evidence="3" id="KW-1185">Reference proteome</keyword>